<gene>
    <name evidence="1" type="ORF">SAMN06297358_1360</name>
</gene>
<sequence>MGCPHPYTKDPKTSAILPNSENIWADYQGQYDAFRIELNRRWYNPRPDIPDI</sequence>
<dbReference type="AlphaFoldDB" id="A0A285ZWL0"/>
<evidence type="ECO:0000313" key="2">
    <source>
        <dbReference type="Proteomes" id="UP000219281"/>
    </source>
</evidence>
<name>A0A285ZWL0_9SPHI</name>
<keyword evidence="2" id="KW-1185">Reference proteome</keyword>
<reference evidence="2" key="1">
    <citation type="submission" date="2017-09" db="EMBL/GenBank/DDBJ databases">
        <authorList>
            <person name="Varghese N."/>
            <person name="Submissions S."/>
        </authorList>
    </citation>
    <scope>NUCLEOTIDE SEQUENCE [LARGE SCALE GENOMIC DNA]</scope>
    <source>
        <strain evidence="2">CGMCC 1.12803</strain>
    </source>
</reference>
<dbReference type="Proteomes" id="UP000219281">
    <property type="component" value="Unassembled WGS sequence"/>
</dbReference>
<organism evidence="1 2">
    <name type="scientific">Pedobacter xixiisoli</name>
    <dbReference type="NCBI Taxonomy" id="1476464"/>
    <lineage>
        <taxon>Bacteria</taxon>
        <taxon>Pseudomonadati</taxon>
        <taxon>Bacteroidota</taxon>
        <taxon>Sphingobacteriia</taxon>
        <taxon>Sphingobacteriales</taxon>
        <taxon>Sphingobacteriaceae</taxon>
        <taxon>Pedobacter</taxon>
    </lineage>
</organism>
<proteinExistence type="predicted"/>
<accession>A0A285ZWL0</accession>
<evidence type="ECO:0000313" key="1">
    <source>
        <dbReference type="EMBL" id="SOD14016.1"/>
    </source>
</evidence>
<dbReference type="EMBL" id="OCMT01000002">
    <property type="protein sequence ID" value="SOD14016.1"/>
    <property type="molecule type" value="Genomic_DNA"/>
</dbReference>
<protein>
    <submittedName>
        <fullName evidence="1">Uncharacterized protein</fullName>
    </submittedName>
</protein>